<evidence type="ECO:0000256" key="1">
    <source>
        <dbReference type="SAM" id="Coils"/>
    </source>
</evidence>
<protein>
    <submittedName>
        <fullName evidence="3">Uncharacterized protein</fullName>
    </submittedName>
</protein>
<name>A0ABN9VXD8_9DINO</name>
<feature type="transmembrane region" description="Helical" evidence="2">
    <location>
        <begin position="25"/>
        <end position="42"/>
    </location>
</feature>
<feature type="coiled-coil region" evidence="1">
    <location>
        <begin position="127"/>
        <end position="154"/>
    </location>
</feature>
<keyword evidence="2" id="KW-1133">Transmembrane helix</keyword>
<accession>A0ABN9VXD8</accession>
<organism evidence="3 4">
    <name type="scientific">Prorocentrum cordatum</name>
    <dbReference type="NCBI Taxonomy" id="2364126"/>
    <lineage>
        <taxon>Eukaryota</taxon>
        <taxon>Sar</taxon>
        <taxon>Alveolata</taxon>
        <taxon>Dinophyceae</taxon>
        <taxon>Prorocentrales</taxon>
        <taxon>Prorocentraceae</taxon>
        <taxon>Prorocentrum</taxon>
    </lineage>
</organism>
<keyword evidence="4" id="KW-1185">Reference proteome</keyword>
<evidence type="ECO:0000256" key="2">
    <source>
        <dbReference type="SAM" id="Phobius"/>
    </source>
</evidence>
<feature type="transmembrane region" description="Helical" evidence="2">
    <location>
        <begin position="63"/>
        <end position="81"/>
    </location>
</feature>
<reference evidence="3" key="1">
    <citation type="submission" date="2023-10" db="EMBL/GenBank/DDBJ databases">
        <authorList>
            <person name="Chen Y."/>
            <person name="Shah S."/>
            <person name="Dougan E. K."/>
            <person name="Thang M."/>
            <person name="Chan C."/>
        </authorList>
    </citation>
    <scope>NUCLEOTIDE SEQUENCE [LARGE SCALE GENOMIC DNA]</scope>
</reference>
<keyword evidence="1" id="KW-0175">Coiled coil</keyword>
<gene>
    <name evidence="3" type="ORF">PCOR1329_LOCUS61204</name>
</gene>
<dbReference type="EMBL" id="CAUYUJ010017694">
    <property type="protein sequence ID" value="CAK0877035.1"/>
    <property type="molecule type" value="Genomic_DNA"/>
</dbReference>
<proteinExistence type="predicted"/>
<comment type="caution">
    <text evidence="3">The sequence shown here is derived from an EMBL/GenBank/DDBJ whole genome shotgun (WGS) entry which is preliminary data.</text>
</comment>
<keyword evidence="2" id="KW-0812">Transmembrane</keyword>
<sequence>MASALTGILRSLVVGKPLPVRVRSGAVAVAVVTTMAMGIDLAPRRQPEARRQVRQLTPGLRQLVALVVLMVVNALPIVKGARFKKVLIRGRHYQQHRDKRVPGIVGEVNGHIEALVMAVASKQDMVNAQVQGELTELRQRQNNTEKAHAQMREATVPIKDYGSMLE</sequence>
<keyword evidence="2" id="KW-0472">Membrane</keyword>
<evidence type="ECO:0000313" key="4">
    <source>
        <dbReference type="Proteomes" id="UP001189429"/>
    </source>
</evidence>
<dbReference type="Proteomes" id="UP001189429">
    <property type="component" value="Unassembled WGS sequence"/>
</dbReference>
<evidence type="ECO:0000313" key="3">
    <source>
        <dbReference type="EMBL" id="CAK0877035.1"/>
    </source>
</evidence>